<dbReference type="EMBL" id="JAVDNV010000004">
    <property type="protein sequence ID" value="MDQ2309092.1"/>
    <property type="molecule type" value="Genomic_DNA"/>
</dbReference>
<keyword evidence="3" id="KW-0808">Transferase</keyword>
<dbReference type="InterPro" id="IPR001296">
    <property type="entry name" value="Glyco_trans_1"/>
</dbReference>
<keyword evidence="3" id="KW-0328">Glycosyltransferase</keyword>
<evidence type="ECO:0000313" key="3">
    <source>
        <dbReference type="EMBL" id="MDQ2309092.1"/>
    </source>
</evidence>
<evidence type="ECO:0000313" key="4">
    <source>
        <dbReference type="Proteomes" id="UP001236270"/>
    </source>
</evidence>
<dbReference type="GeneID" id="61385801"/>
<dbReference type="RefSeq" id="WP_048285294.1">
    <property type="nucleotide sequence ID" value="NZ_CP020388.1"/>
</dbReference>
<dbReference type="Pfam" id="PF00534">
    <property type="entry name" value="Glycos_transf_1"/>
    <property type="match status" value="1"/>
</dbReference>
<sequence length="371" mass="41927">MKILQFGKYYPPVFGGIESVMFDLTEGLNDIGHQCDVLCSNNVNEYVDEYYNNKYKVIRTPSLGKFASTSLSPKMIGALKKTHADYDIIHVHLPDPMANIALNLISVKAKVVIHWHSDIVKQKFLKYLYAPVMIKLLERADAIIATSEEYAKSSYWLQRYKSKVTIVPIGIKDPCQDMNLLTKPQSYNSKKIVFSLGRMAYYKGFEYLIKAAHYLTDEYKIVIAGGGELIEEYRKLIKDEGLDKRVELVGRISDKEINSYYHFSDLFCLPSVARSEAFGVVLLEAMAHSKPVVATNILGSGTSWVNKHTVSGLNVPICDSQAIANAITTIVNSEDLSNRYSLGARQRFEENFTREEMVTKTEALYQKLVGE</sequence>
<dbReference type="InterPro" id="IPR028098">
    <property type="entry name" value="Glyco_trans_4-like_N"/>
</dbReference>
<dbReference type="AlphaFoldDB" id="A0AAW8HLM6"/>
<dbReference type="Proteomes" id="UP001236270">
    <property type="component" value="Unassembled WGS sequence"/>
</dbReference>
<gene>
    <name evidence="3" type="ORF">RBJ30_08250</name>
</gene>
<dbReference type="EC" id="2.4.-.-" evidence="3"/>
<organism evidence="3 4">
    <name type="scientific">Pluralibacter gergoviae</name>
    <name type="common">Enterobacter gergoviae</name>
    <dbReference type="NCBI Taxonomy" id="61647"/>
    <lineage>
        <taxon>Bacteria</taxon>
        <taxon>Pseudomonadati</taxon>
        <taxon>Pseudomonadota</taxon>
        <taxon>Gammaproteobacteria</taxon>
        <taxon>Enterobacterales</taxon>
        <taxon>Enterobacteriaceae</taxon>
        <taxon>Pluralibacter</taxon>
    </lineage>
</organism>
<dbReference type="GO" id="GO:1901135">
    <property type="term" value="P:carbohydrate derivative metabolic process"/>
    <property type="evidence" value="ECO:0007669"/>
    <property type="project" value="UniProtKB-ARBA"/>
</dbReference>
<dbReference type="GO" id="GO:0016757">
    <property type="term" value="F:glycosyltransferase activity"/>
    <property type="evidence" value="ECO:0007669"/>
    <property type="project" value="UniProtKB-KW"/>
</dbReference>
<feature type="domain" description="Glycosyl transferase family 1" evidence="1">
    <location>
        <begin position="184"/>
        <end position="346"/>
    </location>
</feature>
<proteinExistence type="predicted"/>
<evidence type="ECO:0000259" key="2">
    <source>
        <dbReference type="Pfam" id="PF13439"/>
    </source>
</evidence>
<dbReference type="SUPFAM" id="SSF53756">
    <property type="entry name" value="UDP-Glycosyltransferase/glycogen phosphorylase"/>
    <property type="match status" value="1"/>
</dbReference>
<reference evidence="3" key="1">
    <citation type="submission" date="2023-08" db="EMBL/GenBank/DDBJ databases">
        <title>WGS of pathogenic bacterial species, Los Angeles County Public Health Laboratories.</title>
        <authorList>
            <person name="Garrigues J.M."/>
            <person name="Green N.M."/>
        </authorList>
    </citation>
    <scope>NUCLEOTIDE SEQUENCE</scope>
    <source>
        <strain evidence="3">LACPHL-BACT-2023-00068</strain>
    </source>
</reference>
<feature type="domain" description="Glycosyltransferase subfamily 4-like N-terminal" evidence="2">
    <location>
        <begin position="14"/>
        <end position="171"/>
    </location>
</feature>
<dbReference type="Pfam" id="PF13439">
    <property type="entry name" value="Glyco_transf_4"/>
    <property type="match status" value="1"/>
</dbReference>
<name>A0AAW8HLM6_PLUGE</name>
<evidence type="ECO:0000259" key="1">
    <source>
        <dbReference type="Pfam" id="PF00534"/>
    </source>
</evidence>
<protein>
    <submittedName>
        <fullName evidence="3">Glycosyltransferase</fullName>
        <ecNumber evidence="3">2.4.-.-</ecNumber>
    </submittedName>
</protein>
<accession>A0AAW8HLM6</accession>
<dbReference type="PANTHER" id="PTHR12526">
    <property type="entry name" value="GLYCOSYLTRANSFERASE"/>
    <property type="match status" value="1"/>
</dbReference>
<dbReference type="Gene3D" id="3.40.50.2000">
    <property type="entry name" value="Glycogen Phosphorylase B"/>
    <property type="match status" value="2"/>
</dbReference>
<dbReference type="PANTHER" id="PTHR12526:SF627">
    <property type="entry name" value="D-RHAMNOSYLTRANSFERASE WBPZ"/>
    <property type="match status" value="1"/>
</dbReference>
<comment type="caution">
    <text evidence="3">The sequence shown here is derived from an EMBL/GenBank/DDBJ whole genome shotgun (WGS) entry which is preliminary data.</text>
</comment>